<gene>
    <name evidence="1" type="ORF">FH972_027351</name>
</gene>
<reference evidence="1 2" key="1">
    <citation type="submission" date="2019-06" db="EMBL/GenBank/DDBJ databases">
        <title>A chromosomal-level reference genome of Carpinus fangiana (Coryloideae, Betulaceae).</title>
        <authorList>
            <person name="Yang X."/>
            <person name="Wang Z."/>
            <person name="Zhang L."/>
            <person name="Hao G."/>
            <person name="Liu J."/>
            <person name="Yang Y."/>
        </authorList>
    </citation>
    <scope>NUCLEOTIDE SEQUENCE [LARGE SCALE GENOMIC DNA]</scope>
    <source>
        <strain evidence="1">Cfa_2016G</strain>
        <tissue evidence="1">Leaf</tissue>
    </source>
</reference>
<dbReference type="Proteomes" id="UP000327013">
    <property type="component" value="Unassembled WGS sequence"/>
</dbReference>
<comment type="caution">
    <text evidence="1">The sequence shown here is derived from an EMBL/GenBank/DDBJ whole genome shotgun (WGS) entry which is preliminary data.</text>
</comment>
<sequence>MQNNCSGCHLEQITLLSNFEIVYLRENGIAREVWEIPPLMGGKDPHRAKSGEILPVVEDFILAT</sequence>
<protein>
    <submittedName>
        <fullName evidence="1">Uncharacterized protein</fullName>
    </submittedName>
</protein>
<name>A0A5N6QA67_9ROSI</name>
<accession>A0A5N6QA67</accession>
<dbReference type="AlphaFoldDB" id="A0A5N6QA67"/>
<dbReference type="EMBL" id="VIBQ01003469">
    <property type="protein sequence ID" value="KAE0548194.1"/>
    <property type="molecule type" value="Genomic_DNA"/>
</dbReference>
<evidence type="ECO:0000313" key="1">
    <source>
        <dbReference type="EMBL" id="KAE0548194.1"/>
    </source>
</evidence>
<proteinExistence type="predicted"/>
<evidence type="ECO:0000313" key="2">
    <source>
        <dbReference type="Proteomes" id="UP000327013"/>
    </source>
</evidence>
<keyword evidence="2" id="KW-1185">Reference proteome</keyword>
<organism evidence="1 2">
    <name type="scientific">Carpinus fangiana</name>
    <dbReference type="NCBI Taxonomy" id="176857"/>
    <lineage>
        <taxon>Eukaryota</taxon>
        <taxon>Viridiplantae</taxon>
        <taxon>Streptophyta</taxon>
        <taxon>Embryophyta</taxon>
        <taxon>Tracheophyta</taxon>
        <taxon>Spermatophyta</taxon>
        <taxon>Magnoliopsida</taxon>
        <taxon>eudicotyledons</taxon>
        <taxon>Gunneridae</taxon>
        <taxon>Pentapetalae</taxon>
        <taxon>rosids</taxon>
        <taxon>fabids</taxon>
        <taxon>Fagales</taxon>
        <taxon>Betulaceae</taxon>
        <taxon>Carpinus</taxon>
    </lineage>
</organism>